<proteinExistence type="predicted"/>
<protein>
    <recommendedName>
        <fullName evidence="4">Acid protease</fullName>
    </recommendedName>
</protein>
<keyword evidence="3" id="KW-1185">Reference proteome</keyword>
<organism evidence="2 3">
    <name type="scientific">Recurvomyces mirabilis</name>
    <dbReference type="NCBI Taxonomy" id="574656"/>
    <lineage>
        <taxon>Eukaryota</taxon>
        <taxon>Fungi</taxon>
        <taxon>Dikarya</taxon>
        <taxon>Ascomycota</taxon>
        <taxon>Pezizomycotina</taxon>
        <taxon>Dothideomycetes</taxon>
        <taxon>Dothideomycetidae</taxon>
        <taxon>Mycosphaerellales</taxon>
        <taxon>Teratosphaeriaceae</taxon>
        <taxon>Recurvomyces</taxon>
    </lineage>
</organism>
<dbReference type="AlphaFoldDB" id="A0AAE0TM41"/>
<dbReference type="Pfam" id="PF14269">
    <property type="entry name" value="Arylsulfotran_2"/>
    <property type="match status" value="2"/>
</dbReference>
<evidence type="ECO:0000256" key="1">
    <source>
        <dbReference type="SAM" id="SignalP"/>
    </source>
</evidence>
<evidence type="ECO:0008006" key="4">
    <source>
        <dbReference type="Google" id="ProtNLM"/>
    </source>
</evidence>
<dbReference type="InterPro" id="IPR039535">
    <property type="entry name" value="ASST-like"/>
</dbReference>
<gene>
    <name evidence="2" type="ORF">LTR78_010816</name>
</gene>
<name>A0AAE0TM41_9PEZI</name>
<dbReference type="EMBL" id="JAUTXT010000091">
    <property type="protein sequence ID" value="KAK3669317.1"/>
    <property type="molecule type" value="Genomic_DNA"/>
</dbReference>
<evidence type="ECO:0000313" key="3">
    <source>
        <dbReference type="Proteomes" id="UP001274830"/>
    </source>
</evidence>
<keyword evidence="1" id="KW-0732">Signal</keyword>
<dbReference type="Proteomes" id="UP001274830">
    <property type="component" value="Unassembled WGS sequence"/>
</dbReference>
<feature type="signal peptide" evidence="1">
    <location>
        <begin position="1"/>
        <end position="20"/>
    </location>
</feature>
<evidence type="ECO:0000313" key="2">
    <source>
        <dbReference type="EMBL" id="KAK3669317.1"/>
    </source>
</evidence>
<sequence>MPCTKFLKLTVLSFSFGIFAHPVAEHGLMRRDQQQHLASTESYTLVNSTSGVRPYRKYMTTNATSPKFVIERSGQAIAPGSLFLTLSNLLGTGENWQGAVIMSSDGDLVWAGPKGATSNFRKQTYNNNPVITTWTGDGSAAAAGGASHGYGQVQIYNFQYEVIQTVCPTATDLNIQFSPGTTSTCVCDVHESYIKKGNIMLVTVYNLTQADLTSAGGPQDGWITNSLFVEVDIETSKALFVWNPLDHVPISATHESWQHDARLHSEASSDKVLYTVFNDYNGDFSTKNPSTGITLILDMPANNSKKSLQPYAYILDPAQPLPALAEGSYQLIHNDTAFLGYGVFPIVKEFNLRSGSSSNLKYTAHFAYENYTASSYRSFKFDWHATPCAPIDLVIAAVGANATTGGNYTAPGYGSGSFSGSYEKTGYVSWKGATDVTTYGIFAQSNGSGDCVDTGYFFDKKGFETAFEISTGLPSIQIVAFDGSKELVRSSTTAV</sequence>
<dbReference type="PANTHER" id="PTHR35340">
    <property type="entry name" value="PQQ ENZYME REPEAT PROTEIN-RELATED"/>
    <property type="match status" value="1"/>
</dbReference>
<comment type="caution">
    <text evidence="2">The sequence shown here is derived from an EMBL/GenBank/DDBJ whole genome shotgun (WGS) entry which is preliminary data.</text>
</comment>
<reference evidence="2" key="1">
    <citation type="submission" date="2023-07" db="EMBL/GenBank/DDBJ databases">
        <title>Black Yeasts Isolated from many extreme environments.</title>
        <authorList>
            <person name="Coleine C."/>
            <person name="Stajich J.E."/>
            <person name="Selbmann L."/>
        </authorList>
    </citation>
    <scope>NUCLEOTIDE SEQUENCE</scope>
    <source>
        <strain evidence="2">CCFEE 5485</strain>
    </source>
</reference>
<feature type="chain" id="PRO_5042143336" description="Acid protease" evidence="1">
    <location>
        <begin position="21"/>
        <end position="495"/>
    </location>
</feature>
<dbReference type="PANTHER" id="PTHR35340:SF6">
    <property type="entry name" value="ASST-DOMAIN-CONTAINING PROTEIN"/>
    <property type="match status" value="1"/>
</dbReference>
<dbReference type="InterPro" id="IPR053143">
    <property type="entry name" value="Arylsulfate_ST"/>
</dbReference>
<accession>A0AAE0TM41</accession>